<name>A0ABY5JY52_9BACI</name>
<dbReference type="InterPro" id="IPR036680">
    <property type="entry name" value="SPOR-like_sf"/>
</dbReference>
<dbReference type="Gene3D" id="3.30.70.1070">
    <property type="entry name" value="Sporulation related repeat"/>
    <property type="match status" value="1"/>
</dbReference>
<evidence type="ECO:0000256" key="1">
    <source>
        <dbReference type="SAM" id="MobiDB-lite"/>
    </source>
</evidence>
<dbReference type="EMBL" id="CP101914">
    <property type="protein sequence ID" value="UUI05330.1"/>
    <property type="molecule type" value="Genomic_DNA"/>
</dbReference>
<evidence type="ECO:0000256" key="2">
    <source>
        <dbReference type="SAM" id="Phobius"/>
    </source>
</evidence>
<dbReference type="Proteomes" id="UP001059773">
    <property type="component" value="Chromosome"/>
</dbReference>
<evidence type="ECO:0000313" key="4">
    <source>
        <dbReference type="EMBL" id="UUI05330.1"/>
    </source>
</evidence>
<keyword evidence="2" id="KW-1133">Transmembrane helix</keyword>
<feature type="domain" description="SPOR" evidence="3">
    <location>
        <begin position="127"/>
        <end position="205"/>
    </location>
</feature>
<gene>
    <name evidence="4" type="ORF">NP439_12085</name>
</gene>
<dbReference type="RefSeq" id="WP_256710195.1">
    <property type="nucleotide sequence ID" value="NZ_CP101914.1"/>
</dbReference>
<dbReference type="Pfam" id="PF05036">
    <property type="entry name" value="SPOR"/>
    <property type="match status" value="1"/>
</dbReference>
<evidence type="ECO:0000259" key="3">
    <source>
        <dbReference type="PROSITE" id="PS51724"/>
    </source>
</evidence>
<protein>
    <submittedName>
        <fullName evidence="4">SPOR domain-containing protein</fullName>
    </submittedName>
</protein>
<accession>A0ABY5JY52</accession>
<keyword evidence="2" id="KW-0472">Membrane</keyword>
<feature type="region of interest" description="Disordered" evidence="1">
    <location>
        <begin position="19"/>
        <end position="40"/>
    </location>
</feature>
<dbReference type="SUPFAM" id="SSF110997">
    <property type="entry name" value="Sporulation related repeat"/>
    <property type="match status" value="1"/>
</dbReference>
<keyword evidence="5" id="KW-1185">Reference proteome</keyword>
<dbReference type="PROSITE" id="PS51724">
    <property type="entry name" value="SPOR"/>
    <property type="match status" value="1"/>
</dbReference>
<feature type="transmembrane region" description="Helical" evidence="2">
    <location>
        <begin position="68"/>
        <end position="92"/>
    </location>
</feature>
<reference evidence="4" key="1">
    <citation type="submission" date="2022-07" db="EMBL/GenBank/DDBJ databases">
        <title>FELIX.</title>
        <authorList>
            <person name="Wan K.H."/>
            <person name="Park S."/>
            <person name="Lawrence Q."/>
            <person name="Eichenberger J.P."/>
            <person name="Booth B.W."/>
            <person name="Piaggio A.J."/>
            <person name="Chandler J.C."/>
            <person name="Franklin A.B."/>
            <person name="Celniker S.E."/>
        </authorList>
    </citation>
    <scope>NUCLEOTIDE SEQUENCE</scope>
    <source>
        <strain evidence="4">QA-1986 374</strain>
    </source>
</reference>
<organism evidence="4 5">
    <name type="scientific">Oceanobacillus jeddahense</name>
    <dbReference type="NCBI Taxonomy" id="1462527"/>
    <lineage>
        <taxon>Bacteria</taxon>
        <taxon>Bacillati</taxon>
        <taxon>Bacillota</taxon>
        <taxon>Bacilli</taxon>
        <taxon>Bacillales</taxon>
        <taxon>Bacillaceae</taxon>
        <taxon>Oceanobacillus</taxon>
    </lineage>
</organism>
<dbReference type="InterPro" id="IPR007730">
    <property type="entry name" value="SPOR-like_dom"/>
</dbReference>
<proteinExistence type="predicted"/>
<sequence length="287" mass="32107">MTKHKPYIAKDSKGTWTYKVHTSSKGDSAERESAASLENEQEEIDFTTLKPVKSTNKDKLKRNTIWKAILISGLSAIFVGTTIGFFLFRMFVQVDTPTSVENSSQTTPAVSQTEKEETRLDFVSTSLDSLETYIIQAGIFSDQENAGPLIDTLSSLGISTVFFEREEEFYLMAGVASSEDTAQALADSLSDGQAELYVKEWSTQTNEIELTEAESEWITMFQAFFDEQIQQTDLTQPIADEEITALVDKAPDEVNKVDELITSLTEMQGEPAAYQLLSWMKVYDELS</sequence>
<evidence type="ECO:0000313" key="5">
    <source>
        <dbReference type="Proteomes" id="UP001059773"/>
    </source>
</evidence>
<keyword evidence="2" id="KW-0812">Transmembrane</keyword>